<dbReference type="RefSeq" id="WP_090653949.1">
    <property type="nucleotide sequence ID" value="NZ_FOXQ01000001.1"/>
</dbReference>
<feature type="domain" description="PIN" evidence="1">
    <location>
        <begin position="5"/>
        <end position="135"/>
    </location>
</feature>
<evidence type="ECO:0000259" key="1">
    <source>
        <dbReference type="SMART" id="SM00670"/>
    </source>
</evidence>
<evidence type="ECO:0000313" key="2">
    <source>
        <dbReference type="EMBL" id="SFP61355.1"/>
    </source>
</evidence>
<dbReference type="Proteomes" id="UP000199031">
    <property type="component" value="Unassembled WGS sequence"/>
</dbReference>
<proteinExistence type="predicted"/>
<dbReference type="EMBL" id="FOXQ01000001">
    <property type="protein sequence ID" value="SFP61355.1"/>
    <property type="molecule type" value="Genomic_DNA"/>
</dbReference>
<dbReference type="PANTHER" id="PTHR39677">
    <property type="entry name" value="RIBONUCLEASE VAPC6"/>
    <property type="match status" value="1"/>
</dbReference>
<dbReference type="InterPro" id="IPR002716">
    <property type="entry name" value="PIN_dom"/>
</dbReference>
<keyword evidence="3" id="KW-1185">Reference proteome</keyword>
<reference evidence="2 3" key="1">
    <citation type="submission" date="2016-10" db="EMBL/GenBank/DDBJ databases">
        <authorList>
            <person name="de Groot N.N."/>
        </authorList>
    </citation>
    <scope>NUCLEOTIDE SEQUENCE [LARGE SCALE GENOMIC DNA]</scope>
    <source>
        <strain evidence="2 3">DSM 28286</strain>
    </source>
</reference>
<dbReference type="SMART" id="SM00670">
    <property type="entry name" value="PINc"/>
    <property type="match status" value="1"/>
</dbReference>
<dbReference type="AlphaFoldDB" id="A0A1I5RS59"/>
<dbReference type="Gene3D" id="3.40.50.1010">
    <property type="entry name" value="5'-nuclease"/>
    <property type="match status" value="1"/>
</dbReference>
<name>A0A1I5RS59_9BACT</name>
<sequence length="149" mass="17070">MFTTSRIFVDSSVLVEPLQNRKVEFYKDLILNHTFTCCINTIEVSEYLYKYIGLQNLGSPQTVQENKKTAEALQPYFITRTLEEFQLLEINSTVLSQVPELMSKYNLLPNDAIILATCKIHGIKQLASHDTDFEEACKTEGIELLTEKD</sequence>
<dbReference type="SUPFAM" id="SSF88723">
    <property type="entry name" value="PIN domain-like"/>
    <property type="match status" value="1"/>
</dbReference>
<protein>
    <submittedName>
        <fullName evidence="2">Predicted nucleic acid-binding protein, contains PIN domain</fullName>
    </submittedName>
</protein>
<evidence type="ECO:0000313" key="3">
    <source>
        <dbReference type="Proteomes" id="UP000199031"/>
    </source>
</evidence>
<organism evidence="2 3">
    <name type="scientific">Parafilimonas terrae</name>
    <dbReference type="NCBI Taxonomy" id="1465490"/>
    <lineage>
        <taxon>Bacteria</taxon>
        <taxon>Pseudomonadati</taxon>
        <taxon>Bacteroidota</taxon>
        <taxon>Chitinophagia</taxon>
        <taxon>Chitinophagales</taxon>
        <taxon>Chitinophagaceae</taxon>
        <taxon>Parafilimonas</taxon>
    </lineage>
</organism>
<dbReference type="OrthoDB" id="955711at2"/>
<dbReference type="PANTHER" id="PTHR39677:SF4">
    <property type="entry name" value="RIBONUCLEASE VAPC6"/>
    <property type="match status" value="1"/>
</dbReference>
<dbReference type="STRING" id="1465490.SAMN05444277_101392"/>
<dbReference type="InterPro" id="IPR029060">
    <property type="entry name" value="PIN-like_dom_sf"/>
</dbReference>
<dbReference type="CDD" id="cd18677">
    <property type="entry name" value="PIN_MjVapC2-VapC6_like"/>
    <property type="match status" value="1"/>
</dbReference>
<accession>A0A1I5RS59</accession>
<dbReference type="Pfam" id="PF01850">
    <property type="entry name" value="PIN"/>
    <property type="match status" value="1"/>
</dbReference>
<gene>
    <name evidence="2" type="ORF">SAMN05444277_101392</name>
</gene>